<feature type="compositionally biased region" description="Basic and acidic residues" evidence="1">
    <location>
        <begin position="1"/>
        <end position="17"/>
    </location>
</feature>
<comment type="caution">
    <text evidence="2">The sequence shown here is derived from an EMBL/GenBank/DDBJ whole genome shotgun (WGS) entry which is preliminary data.</text>
</comment>
<sequence>MMEDAVENKLETREWPHQSECPAAWNGSGAVSARQKQKASSQDERRSGSRLIIFSVKSCEVLIGSSYIVALSIPTTTKESFTIVKE</sequence>
<name>A0AAN8LB28_9TELE</name>
<dbReference type="AlphaFoldDB" id="A0AAN8LB28"/>
<dbReference type="InterPro" id="IPR036045">
    <property type="entry name" value="Sec1-like_sf"/>
</dbReference>
<keyword evidence="3" id="KW-1185">Reference proteome</keyword>
<proteinExistence type="predicted"/>
<evidence type="ECO:0000313" key="2">
    <source>
        <dbReference type="EMBL" id="KAK6308773.1"/>
    </source>
</evidence>
<dbReference type="InterPro" id="IPR027482">
    <property type="entry name" value="Sec1-like_dom2"/>
</dbReference>
<evidence type="ECO:0000256" key="1">
    <source>
        <dbReference type="SAM" id="MobiDB-lite"/>
    </source>
</evidence>
<organism evidence="2 3">
    <name type="scientific">Coregonus suidteri</name>
    <dbReference type="NCBI Taxonomy" id="861788"/>
    <lineage>
        <taxon>Eukaryota</taxon>
        <taxon>Metazoa</taxon>
        <taxon>Chordata</taxon>
        <taxon>Craniata</taxon>
        <taxon>Vertebrata</taxon>
        <taxon>Euteleostomi</taxon>
        <taxon>Actinopterygii</taxon>
        <taxon>Neopterygii</taxon>
        <taxon>Teleostei</taxon>
        <taxon>Protacanthopterygii</taxon>
        <taxon>Salmoniformes</taxon>
        <taxon>Salmonidae</taxon>
        <taxon>Coregoninae</taxon>
        <taxon>Coregonus</taxon>
    </lineage>
</organism>
<dbReference type="Proteomes" id="UP001356427">
    <property type="component" value="Unassembled WGS sequence"/>
</dbReference>
<dbReference type="EMBL" id="JAGTTL010000018">
    <property type="protein sequence ID" value="KAK6308773.1"/>
    <property type="molecule type" value="Genomic_DNA"/>
</dbReference>
<protein>
    <submittedName>
        <fullName evidence="2">Uncharacterized protein</fullName>
    </submittedName>
</protein>
<evidence type="ECO:0000313" key="3">
    <source>
        <dbReference type="Proteomes" id="UP001356427"/>
    </source>
</evidence>
<accession>A0AAN8LB28</accession>
<reference evidence="2 3" key="1">
    <citation type="submission" date="2021-04" db="EMBL/GenBank/DDBJ databases">
        <authorList>
            <person name="De Guttry C."/>
            <person name="Zahm M."/>
            <person name="Klopp C."/>
            <person name="Cabau C."/>
            <person name="Louis A."/>
            <person name="Berthelot C."/>
            <person name="Parey E."/>
            <person name="Roest Crollius H."/>
            <person name="Montfort J."/>
            <person name="Robinson-Rechavi M."/>
            <person name="Bucao C."/>
            <person name="Bouchez O."/>
            <person name="Gislard M."/>
            <person name="Lluch J."/>
            <person name="Milhes M."/>
            <person name="Lampietro C."/>
            <person name="Lopez Roques C."/>
            <person name="Donnadieu C."/>
            <person name="Braasch I."/>
            <person name="Desvignes T."/>
            <person name="Postlethwait J."/>
            <person name="Bobe J."/>
            <person name="Wedekind C."/>
            <person name="Guiguen Y."/>
        </authorList>
    </citation>
    <scope>NUCLEOTIDE SEQUENCE [LARGE SCALE GENOMIC DNA]</scope>
    <source>
        <strain evidence="2">Cs_M1</strain>
        <tissue evidence="2">Blood</tissue>
    </source>
</reference>
<feature type="region of interest" description="Disordered" evidence="1">
    <location>
        <begin position="1"/>
        <end position="47"/>
    </location>
</feature>
<dbReference type="Gene3D" id="3.40.50.1910">
    <property type="match status" value="1"/>
</dbReference>
<dbReference type="SUPFAM" id="SSF56815">
    <property type="entry name" value="Sec1/munc18-like (SM) proteins"/>
    <property type="match status" value="1"/>
</dbReference>
<gene>
    <name evidence="2" type="ORF">J4Q44_G00202360</name>
</gene>